<evidence type="ECO:0000313" key="2">
    <source>
        <dbReference type="Proteomes" id="UP000000269"/>
    </source>
</evidence>
<dbReference type="OrthoDB" id="1705475at2"/>
<evidence type="ECO:0000313" key="1">
    <source>
        <dbReference type="EMBL" id="ABW20187.1"/>
    </source>
</evidence>
<dbReference type="Proteomes" id="UP000000269">
    <property type="component" value="Chromosome"/>
</dbReference>
<keyword evidence="2" id="KW-1185">Reference proteome</keyword>
<protein>
    <submittedName>
        <fullName evidence="1">Uncharacterized protein</fullName>
    </submittedName>
</protein>
<organism evidence="1 2">
    <name type="scientific">Alkaliphilus oremlandii (strain OhILAs)</name>
    <name type="common">Clostridium oremlandii (strain OhILAs)</name>
    <dbReference type="NCBI Taxonomy" id="350688"/>
    <lineage>
        <taxon>Bacteria</taxon>
        <taxon>Bacillati</taxon>
        <taxon>Bacillota</taxon>
        <taxon>Clostridia</taxon>
        <taxon>Peptostreptococcales</taxon>
        <taxon>Natronincolaceae</taxon>
        <taxon>Alkaliphilus</taxon>
    </lineage>
</organism>
<dbReference type="STRING" id="350688.Clos_2656"/>
<accession>A8MK55</accession>
<reference evidence="2" key="1">
    <citation type="submission" date="2007-10" db="EMBL/GenBank/DDBJ databases">
        <title>Complete genome of Alkaliphilus oremlandii OhILAs.</title>
        <authorList>
            <person name="Copeland A."/>
            <person name="Lucas S."/>
            <person name="Lapidus A."/>
            <person name="Barry K."/>
            <person name="Detter J.C."/>
            <person name="Glavina del Rio T."/>
            <person name="Hammon N."/>
            <person name="Israni S."/>
            <person name="Dalin E."/>
            <person name="Tice H."/>
            <person name="Pitluck S."/>
            <person name="Chain P."/>
            <person name="Malfatti S."/>
            <person name="Shin M."/>
            <person name="Vergez L."/>
            <person name="Schmutz J."/>
            <person name="Larimer F."/>
            <person name="Land M."/>
            <person name="Hauser L."/>
            <person name="Kyrpides N."/>
            <person name="Mikhailova N."/>
            <person name="Stolz J.F."/>
            <person name="Dawson A."/>
            <person name="Fisher E."/>
            <person name="Crable B."/>
            <person name="Perera E."/>
            <person name="Lisak J."/>
            <person name="Ranganathan M."/>
            <person name="Basu P."/>
            <person name="Richardson P."/>
        </authorList>
    </citation>
    <scope>NUCLEOTIDE SEQUENCE [LARGE SCALE GENOMIC DNA]</scope>
    <source>
        <strain evidence="2">OhILAs</strain>
    </source>
</reference>
<gene>
    <name evidence="1" type="ordered locus">Clos_2656</name>
</gene>
<sequence length="380" mass="44357">MERLYKRYFIMLETEDKNLGIVQSQLPKGYGKIEIKNEESVLTINCQNLGENKNRRYRWYLINTKKEGEPTIVEIGPMEVDDKGKGELVWEFNTDNVKGSMEAVENFNVLVLAAQNKNDRTNVTIPLVGHMDKEKTGAWRYALEKHLNVGIKKEKYVEEIKPAKEEKEINNSIEVKLKESQWEEAKKIQHPEETPEALEPLLSEESSKEVEADEEECLAYIPIHENIEEMLEVSYSAQMQGYIENALRDFKQVTPFVSNLREYSWWEIPYNNQTIYRAYMPFILYVGEGEVPSGYYTSKLIESVDAYQHHIFGILYNEDGTTRYYAYGVPGRNIASEQPYTNYFHCTYWHPSEPDPKDMATHGYWILLVEPETGKIIEEL</sequence>
<proteinExistence type="predicted"/>
<dbReference type="eggNOG" id="COG3087">
    <property type="taxonomic scope" value="Bacteria"/>
</dbReference>
<dbReference type="EMBL" id="CP000853">
    <property type="protein sequence ID" value="ABW20187.1"/>
    <property type="molecule type" value="Genomic_DNA"/>
</dbReference>
<dbReference type="AlphaFoldDB" id="A8MK55"/>
<dbReference type="HOGENOM" id="CLU_634168_0_0_9"/>
<name>A8MK55_ALKOO</name>
<dbReference type="RefSeq" id="WP_012160494.1">
    <property type="nucleotide sequence ID" value="NC_009922.1"/>
</dbReference>
<dbReference type="KEGG" id="aoe:Clos_2656"/>